<protein>
    <submittedName>
        <fullName evidence="1">Uncharacterized protein</fullName>
    </submittedName>
</protein>
<organism evidence="1">
    <name type="scientific">Streptomyces sp. R11</name>
    <dbReference type="NCBI Taxonomy" id="3238625"/>
    <lineage>
        <taxon>Bacteria</taxon>
        <taxon>Bacillati</taxon>
        <taxon>Actinomycetota</taxon>
        <taxon>Actinomycetes</taxon>
        <taxon>Kitasatosporales</taxon>
        <taxon>Streptomycetaceae</taxon>
        <taxon>Streptomyces</taxon>
    </lineage>
</organism>
<dbReference type="RefSeq" id="WP_369274479.1">
    <property type="nucleotide sequence ID" value="NZ_CP163432.1"/>
</dbReference>
<accession>A0AB39N9B7</accession>
<dbReference type="EMBL" id="CP163432">
    <property type="protein sequence ID" value="XDQ14517.1"/>
    <property type="molecule type" value="Genomic_DNA"/>
</dbReference>
<proteinExistence type="predicted"/>
<reference evidence="1" key="1">
    <citation type="submission" date="2024-07" db="EMBL/GenBank/DDBJ databases">
        <authorList>
            <person name="Yu S.T."/>
        </authorList>
    </citation>
    <scope>NUCLEOTIDE SEQUENCE</scope>
    <source>
        <strain evidence="1">R11</strain>
    </source>
</reference>
<gene>
    <name evidence="1" type="ORF">AB5J55_35170</name>
</gene>
<evidence type="ECO:0000313" key="1">
    <source>
        <dbReference type="EMBL" id="XDQ14517.1"/>
    </source>
</evidence>
<dbReference type="AlphaFoldDB" id="A0AB39N9B7"/>
<name>A0AB39N9B7_9ACTN</name>
<sequence length="53" mass="6287">MSNNPAACRYCPHERREHMQRWTKGVGWHQWTQPTQEQIKTRMLARHAAGGTR</sequence>